<proteinExistence type="predicted"/>
<organism evidence="1 2">
    <name type="scientific">Neonectria ditissima</name>
    <dbReference type="NCBI Taxonomy" id="78410"/>
    <lineage>
        <taxon>Eukaryota</taxon>
        <taxon>Fungi</taxon>
        <taxon>Dikarya</taxon>
        <taxon>Ascomycota</taxon>
        <taxon>Pezizomycotina</taxon>
        <taxon>Sordariomycetes</taxon>
        <taxon>Hypocreomycetidae</taxon>
        <taxon>Hypocreales</taxon>
        <taxon>Nectriaceae</taxon>
        <taxon>Neonectria</taxon>
    </lineage>
</organism>
<evidence type="ECO:0000313" key="2">
    <source>
        <dbReference type="Proteomes" id="UP000050424"/>
    </source>
</evidence>
<reference evidence="1 2" key="1">
    <citation type="submission" date="2015-09" db="EMBL/GenBank/DDBJ databases">
        <title>Draft genome of a European isolate of the apple canker pathogen Neonectria ditissima.</title>
        <authorList>
            <person name="Gomez-Cortecero A."/>
            <person name="Harrison R.J."/>
            <person name="Armitage A.D."/>
        </authorList>
    </citation>
    <scope>NUCLEOTIDE SEQUENCE [LARGE SCALE GENOMIC DNA]</scope>
    <source>
        <strain evidence="1 2">R09/05</strain>
    </source>
</reference>
<name>A0A0P7B8X4_9HYPO</name>
<dbReference type="AlphaFoldDB" id="A0A0P7B8X4"/>
<dbReference type="Proteomes" id="UP000050424">
    <property type="component" value="Unassembled WGS sequence"/>
</dbReference>
<comment type="caution">
    <text evidence="1">The sequence shown here is derived from an EMBL/GenBank/DDBJ whole genome shotgun (WGS) entry which is preliminary data.</text>
</comment>
<evidence type="ECO:0000313" key="1">
    <source>
        <dbReference type="EMBL" id="KPM42209.1"/>
    </source>
</evidence>
<dbReference type="EMBL" id="LKCW01000052">
    <property type="protein sequence ID" value="KPM42209.1"/>
    <property type="molecule type" value="Genomic_DNA"/>
</dbReference>
<gene>
    <name evidence="1" type="ORF">AK830_g4343</name>
</gene>
<sequence length="146" mass="15895">MDLIYKHAALTILAVAEPMSSNSLLGMGSQARPGLEKKHVLRLGAHDLSMSSDSLAAVETILNRFAAESFPIHHLYGVPTHAKSTVSGTHRGLMWSHGAENRALERRAEFPMWSWAGGGGAVRWLEDDWDGLDADAKNTGIYIADE</sequence>
<keyword evidence="2" id="KW-1185">Reference proteome</keyword>
<dbReference type="OrthoDB" id="5428863at2759"/>
<accession>A0A0P7B8X4</accession>
<protein>
    <submittedName>
        <fullName evidence="1">Uncharacterized protein</fullName>
    </submittedName>
</protein>